<feature type="domain" description="Response regulatory" evidence="17">
    <location>
        <begin position="326"/>
        <end position="445"/>
    </location>
</feature>
<evidence type="ECO:0000256" key="14">
    <source>
        <dbReference type="PROSITE-ProRule" id="PRU00169"/>
    </source>
</evidence>
<keyword evidence="12" id="KW-0902">Two-component regulatory system</keyword>
<evidence type="ECO:0000256" key="6">
    <source>
        <dbReference type="ARBA" id="ARBA00022679"/>
    </source>
</evidence>
<comment type="subcellular location">
    <subcellularLocation>
        <location evidence="2">Cell membrane</location>
        <topology evidence="2">Multi-pass membrane protein</topology>
    </subcellularLocation>
</comment>
<keyword evidence="10" id="KW-0067">ATP-binding</keyword>
<dbReference type="Pfam" id="PF00512">
    <property type="entry name" value="HisKA"/>
    <property type="match status" value="1"/>
</dbReference>
<accession>A0A1U7JHI9</accession>
<dbReference type="GO" id="GO:0000155">
    <property type="term" value="F:phosphorelay sensor kinase activity"/>
    <property type="evidence" value="ECO:0007669"/>
    <property type="project" value="InterPro"/>
</dbReference>
<dbReference type="GO" id="GO:0005886">
    <property type="term" value="C:plasma membrane"/>
    <property type="evidence" value="ECO:0007669"/>
    <property type="project" value="UniProtKB-SubCell"/>
</dbReference>
<dbReference type="SUPFAM" id="SSF52172">
    <property type="entry name" value="CheY-like"/>
    <property type="match status" value="1"/>
</dbReference>
<keyword evidence="7" id="KW-0812">Transmembrane</keyword>
<comment type="catalytic activity">
    <reaction evidence="1">
        <text>ATP + protein L-histidine = ADP + protein N-phospho-L-histidine.</text>
        <dbReference type="EC" id="2.7.13.3"/>
    </reaction>
</comment>
<evidence type="ECO:0000313" key="18">
    <source>
        <dbReference type="EMBL" id="OKL44158.1"/>
    </source>
</evidence>
<evidence type="ECO:0000256" key="10">
    <source>
        <dbReference type="ARBA" id="ARBA00022840"/>
    </source>
</evidence>
<keyword evidence="8" id="KW-0547">Nucleotide-binding</keyword>
<keyword evidence="6" id="KW-0808">Transferase</keyword>
<dbReference type="SUPFAM" id="SSF47384">
    <property type="entry name" value="Homodimeric domain of signal transducing histidine kinase"/>
    <property type="match status" value="1"/>
</dbReference>
<dbReference type="CDD" id="cd00082">
    <property type="entry name" value="HisKA"/>
    <property type="match status" value="1"/>
</dbReference>
<dbReference type="InterPro" id="IPR003661">
    <property type="entry name" value="HisK_dim/P_dom"/>
</dbReference>
<feature type="coiled-coil region" evidence="15">
    <location>
        <begin position="10"/>
        <end position="62"/>
    </location>
</feature>
<evidence type="ECO:0000256" key="11">
    <source>
        <dbReference type="ARBA" id="ARBA00022989"/>
    </source>
</evidence>
<proteinExistence type="predicted"/>
<evidence type="ECO:0000259" key="16">
    <source>
        <dbReference type="PROSITE" id="PS50109"/>
    </source>
</evidence>
<keyword evidence="4" id="KW-1003">Cell membrane</keyword>
<dbReference type="InterPro" id="IPR036097">
    <property type="entry name" value="HisK_dim/P_sf"/>
</dbReference>
<feature type="domain" description="Histidine kinase" evidence="16">
    <location>
        <begin position="76"/>
        <end position="296"/>
    </location>
</feature>
<evidence type="ECO:0000259" key="17">
    <source>
        <dbReference type="PROSITE" id="PS50110"/>
    </source>
</evidence>
<dbReference type="CDD" id="cd17546">
    <property type="entry name" value="REC_hyHK_CKI1_RcsC-like"/>
    <property type="match status" value="1"/>
</dbReference>
<dbReference type="Gene3D" id="3.40.50.2300">
    <property type="match status" value="1"/>
</dbReference>
<dbReference type="PANTHER" id="PTHR45339:SF1">
    <property type="entry name" value="HYBRID SIGNAL TRANSDUCTION HISTIDINE KINASE J"/>
    <property type="match status" value="1"/>
</dbReference>
<dbReference type="InterPro" id="IPR001789">
    <property type="entry name" value="Sig_transdc_resp-reg_receiver"/>
</dbReference>
<dbReference type="CDD" id="cd16922">
    <property type="entry name" value="HATPase_EvgS-ArcB-TorS-like"/>
    <property type="match status" value="1"/>
</dbReference>
<dbReference type="FunFam" id="3.30.565.10:FF:000010">
    <property type="entry name" value="Sensor histidine kinase RcsC"/>
    <property type="match status" value="1"/>
</dbReference>
<dbReference type="AlphaFoldDB" id="A0A1U7JHI9"/>
<dbReference type="PANTHER" id="PTHR45339">
    <property type="entry name" value="HYBRID SIGNAL TRANSDUCTION HISTIDINE KINASE J"/>
    <property type="match status" value="1"/>
</dbReference>
<dbReference type="InterPro" id="IPR004358">
    <property type="entry name" value="Sig_transdc_His_kin-like_C"/>
</dbReference>
<evidence type="ECO:0000256" key="1">
    <source>
        <dbReference type="ARBA" id="ARBA00000085"/>
    </source>
</evidence>
<organism evidence="18 19">
    <name type="scientific">Pseudovibrio exalbescens</name>
    <dbReference type="NCBI Taxonomy" id="197461"/>
    <lineage>
        <taxon>Bacteria</taxon>
        <taxon>Pseudomonadati</taxon>
        <taxon>Pseudomonadota</taxon>
        <taxon>Alphaproteobacteria</taxon>
        <taxon>Hyphomicrobiales</taxon>
        <taxon>Stappiaceae</taxon>
        <taxon>Pseudovibrio</taxon>
    </lineage>
</organism>
<dbReference type="PRINTS" id="PR00344">
    <property type="entry name" value="BCTRLSENSOR"/>
</dbReference>
<dbReference type="Pfam" id="PF00072">
    <property type="entry name" value="Response_reg"/>
    <property type="match status" value="1"/>
</dbReference>
<reference evidence="18 19" key="1">
    <citation type="submission" date="2016-03" db="EMBL/GenBank/DDBJ databases">
        <title>Genome sequence of Nesiotobacter sp. nov., a moderately halophilic alphaproteobacterium isolated from the Yellow Sea, China.</title>
        <authorList>
            <person name="Zhang G."/>
            <person name="Zhang R."/>
        </authorList>
    </citation>
    <scope>NUCLEOTIDE SEQUENCE [LARGE SCALE GENOMIC DNA]</scope>
    <source>
        <strain evidence="18 19">WB1-6</strain>
    </source>
</reference>
<dbReference type="SMART" id="SM00387">
    <property type="entry name" value="HATPase_c"/>
    <property type="match status" value="1"/>
</dbReference>
<keyword evidence="19" id="KW-1185">Reference proteome</keyword>
<sequence length="453" mass="51073">MDAYRFQRRLERERKARKEAERLLEDKSRELYMANQALSHTLEELEVRILKRTEELREATRLAESASRAKSEFLANMSHEIRTPLNGIIGISQLLLETHLDTRQHQFAQMIQDSSGALLEIINDILDFSKIEAGQMTVHVDYFDLKALLQSVFNINYHRAATKCLELDLIYPETLPTRYISDPALIRQIFSNLVSNAVKFTEEGRVTVTVDDTTEVLLRGIRIQVSDTGIGLSEDQLPLIFEKFRQVETGSVRRYAGTGLGLAITNSLVDLLDGEISVVSALGEGTTFSVELPLVPDDQRRTVIEHEPQTAASRNKEKLTIPEGARVLLVEDTPTNQLVMKAYLDTEPVDVVLAGDGKSAVEVFRHYQPDLIFMDVSMPEMDGYEATRLIRDIERDEKRAPCHIIALTANATEEHRRKCIAAGMDDYLAKPVAKGSIMQKLHEWLGQDAANQG</sequence>
<evidence type="ECO:0000256" key="9">
    <source>
        <dbReference type="ARBA" id="ARBA00022777"/>
    </source>
</evidence>
<keyword evidence="9" id="KW-0418">Kinase</keyword>
<comment type="caution">
    <text evidence="18">The sequence shown here is derived from an EMBL/GenBank/DDBJ whole genome shotgun (WGS) entry which is preliminary data.</text>
</comment>
<evidence type="ECO:0000256" key="7">
    <source>
        <dbReference type="ARBA" id="ARBA00022692"/>
    </source>
</evidence>
<keyword evidence="13" id="KW-0472">Membrane</keyword>
<dbReference type="Gene3D" id="3.30.565.10">
    <property type="entry name" value="Histidine kinase-like ATPase, C-terminal domain"/>
    <property type="match status" value="1"/>
</dbReference>
<dbReference type="InterPro" id="IPR011006">
    <property type="entry name" value="CheY-like_superfamily"/>
</dbReference>
<evidence type="ECO:0000256" key="12">
    <source>
        <dbReference type="ARBA" id="ARBA00023012"/>
    </source>
</evidence>
<dbReference type="PROSITE" id="PS50110">
    <property type="entry name" value="RESPONSE_REGULATORY"/>
    <property type="match status" value="1"/>
</dbReference>
<dbReference type="FunFam" id="1.10.287.130:FF:000003">
    <property type="entry name" value="Histidine kinase"/>
    <property type="match status" value="1"/>
</dbReference>
<keyword evidence="5 14" id="KW-0597">Phosphoprotein</keyword>
<evidence type="ECO:0000256" key="5">
    <source>
        <dbReference type="ARBA" id="ARBA00022553"/>
    </source>
</evidence>
<dbReference type="Gene3D" id="1.10.287.130">
    <property type="match status" value="1"/>
</dbReference>
<evidence type="ECO:0000256" key="13">
    <source>
        <dbReference type="ARBA" id="ARBA00023136"/>
    </source>
</evidence>
<dbReference type="InterPro" id="IPR003594">
    <property type="entry name" value="HATPase_dom"/>
</dbReference>
<dbReference type="InterPro" id="IPR005467">
    <property type="entry name" value="His_kinase_dom"/>
</dbReference>
<evidence type="ECO:0000256" key="4">
    <source>
        <dbReference type="ARBA" id="ARBA00022475"/>
    </source>
</evidence>
<evidence type="ECO:0000313" key="19">
    <source>
        <dbReference type="Proteomes" id="UP000185783"/>
    </source>
</evidence>
<dbReference type="GO" id="GO:0005524">
    <property type="term" value="F:ATP binding"/>
    <property type="evidence" value="ECO:0007669"/>
    <property type="project" value="UniProtKB-KW"/>
</dbReference>
<dbReference type="Pfam" id="PF02518">
    <property type="entry name" value="HATPase_c"/>
    <property type="match status" value="1"/>
</dbReference>
<dbReference type="STRING" id="197461.A3843_06935"/>
<feature type="modified residue" description="4-aspartylphosphate" evidence="14">
    <location>
        <position position="375"/>
    </location>
</feature>
<dbReference type="InterPro" id="IPR036890">
    <property type="entry name" value="HATPase_C_sf"/>
</dbReference>
<name>A0A1U7JHI9_9HYPH</name>
<dbReference type="RefSeq" id="WP_051269228.1">
    <property type="nucleotide sequence ID" value="NZ_LVVZ01000014.1"/>
</dbReference>
<dbReference type="SMART" id="SM00388">
    <property type="entry name" value="HisKA"/>
    <property type="match status" value="1"/>
</dbReference>
<dbReference type="Proteomes" id="UP000185783">
    <property type="component" value="Unassembled WGS sequence"/>
</dbReference>
<dbReference type="SMART" id="SM00448">
    <property type="entry name" value="REC"/>
    <property type="match status" value="1"/>
</dbReference>
<evidence type="ECO:0000256" key="3">
    <source>
        <dbReference type="ARBA" id="ARBA00012438"/>
    </source>
</evidence>
<keyword evidence="11" id="KW-1133">Transmembrane helix</keyword>
<dbReference type="EMBL" id="LVVZ01000014">
    <property type="protein sequence ID" value="OKL44158.1"/>
    <property type="molecule type" value="Genomic_DNA"/>
</dbReference>
<protein>
    <recommendedName>
        <fullName evidence="3">histidine kinase</fullName>
        <ecNumber evidence="3">2.7.13.3</ecNumber>
    </recommendedName>
</protein>
<dbReference type="PROSITE" id="PS50109">
    <property type="entry name" value="HIS_KIN"/>
    <property type="match status" value="1"/>
</dbReference>
<evidence type="ECO:0000256" key="15">
    <source>
        <dbReference type="SAM" id="Coils"/>
    </source>
</evidence>
<evidence type="ECO:0000256" key="2">
    <source>
        <dbReference type="ARBA" id="ARBA00004651"/>
    </source>
</evidence>
<evidence type="ECO:0000256" key="8">
    <source>
        <dbReference type="ARBA" id="ARBA00022741"/>
    </source>
</evidence>
<keyword evidence="15" id="KW-0175">Coiled coil</keyword>
<dbReference type="EC" id="2.7.13.3" evidence="3"/>
<dbReference type="SUPFAM" id="SSF55874">
    <property type="entry name" value="ATPase domain of HSP90 chaperone/DNA topoisomerase II/histidine kinase"/>
    <property type="match status" value="1"/>
</dbReference>
<gene>
    <name evidence="18" type="ORF">A3843_06935</name>
</gene>